<dbReference type="EMBL" id="LSBJ02000001">
    <property type="protein sequence ID" value="OAQ72519.1"/>
    <property type="molecule type" value="Genomic_DNA"/>
</dbReference>
<dbReference type="KEGG" id="pchm:VFPPC_15153"/>
<dbReference type="AlphaFoldDB" id="A0A179G5S0"/>
<sequence length="64" mass="7412">MHLSTDICKCDTSVLSNKYTRHFHVTADVMSRVRECDPRMRMDNVDNAASRLNRWQSAEQSCHG</sequence>
<protein>
    <submittedName>
        <fullName evidence="1">Uncharacterized protein</fullName>
    </submittedName>
</protein>
<gene>
    <name evidence="1" type="ORF">VFPPC_15153</name>
</gene>
<dbReference type="Proteomes" id="UP000078397">
    <property type="component" value="Unassembled WGS sequence"/>
</dbReference>
<name>A0A179G5S0_METCM</name>
<evidence type="ECO:0000313" key="1">
    <source>
        <dbReference type="EMBL" id="OAQ72519.1"/>
    </source>
</evidence>
<dbReference type="RefSeq" id="XP_018148602.1">
    <property type="nucleotide sequence ID" value="XM_018292906.1"/>
</dbReference>
<reference evidence="1 2" key="1">
    <citation type="journal article" date="2016" name="PLoS Pathog.">
        <title>Biosynthesis of antibiotic leucinostatins in bio-control fungus Purpureocillium lilacinum and their inhibition on phytophthora revealed by genome mining.</title>
        <authorList>
            <person name="Wang G."/>
            <person name="Liu Z."/>
            <person name="Lin R."/>
            <person name="Li E."/>
            <person name="Mao Z."/>
            <person name="Ling J."/>
            <person name="Yang Y."/>
            <person name="Yin W.B."/>
            <person name="Xie B."/>
        </authorList>
    </citation>
    <scope>NUCLEOTIDE SEQUENCE [LARGE SCALE GENOMIC DNA]</scope>
    <source>
        <strain evidence="1">170</strain>
    </source>
</reference>
<proteinExistence type="predicted"/>
<organism evidence="1 2">
    <name type="scientific">Pochonia chlamydosporia 170</name>
    <dbReference type="NCBI Taxonomy" id="1380566"/>
    <lineage>
        <taxon>Eukaryota</taxon>
        <taxon>Fungi</taxon>
        <taxon>Dikarya</taxon>
        <taxon>Ascomycota</taxon>
        <taxon>Pezizomycotina</taxon>
        <taxon>Sordariomycetes</taxon>
        <taxon>Hypocreomycetidae</taxon>
        <taxon>Hypocreales</taxon>
        <taxon>Clavicipitaceae</taxon>
        <taxon>Pochonia</taxon>
    </lineage>
</organism>
<comment type="caution">
    <text evidence="1">The sequence shown here is derived from an EMBL/GenBank/DDBJ whole genome shotgun (WGS) entry which is preliminary data.</text>
</comment>
<evidence type="ECO:0000313" key="2">
    <source>
        <dbReference type="Proteomes" id="UP000078397"/>
    </source>
</evidence>
<accession>A0A179G5S0</accession>
<keyword evidence="2" id="KW-1185">Reference proteome</keyword>
<dbReference type="GeneID" id="28856900"/>